<accession>A0A0B7N3B7</accession>
<protein>
    <submittedName>
        <fullName evidence="1">Uncharacterized protein</fullName>
    </submittedName>
</protein>
<name>A0A0B7N3B7_9FUNG</name>
<dbReference type="OrthoDB" id="3364649at2759"/>
<sequence>MSDRRFRHTVYTRQAQTRSFFDPIESSPLDGKMRIDSQTGFTYRKPILLQRPNFDFTPTSSQITPLSPTTPPPAVSSTLYQSKYLFNDNSSLGSSEILPLYDIQPIPPSTRPTLVALRPPSHVPVFNYYRYTTPGLSPLQRSTQIMIWIAEKELMDEDAAAINRGQSFDKTKRILREAKLKMIRDLRDNIIFNRSDNVETKNPIDSANAEKLVELGQYIKTFQDELHDWKDFSGGVYQRHAEAKDTIQGDTSIDYDDIDIDWMLENLDETQREFYYEYCSSMDYNEDEDYSEKFKEIIDPGVTQMRQALNTANQFVLETDNYVKGRLASLAKKVRDNSRIIPTEYDHRIPGVFDDSEKRRKESELRNIQLMLRLSTLQHSKPATSENS</sequence>
<dbReference type="EMBL" id="LN723087">
    <property type="protein sequence ID" value="CEP10000.1"/>
    <property type="molecule type" value="Genomic_DNA"/>
</dbReference>
<dbReference type="GO" id="GO:0000444">
    <property type="term" value="C:MIS12/MIND type complex"/>
    <property type="evidence" value="ECO:0007669"/>
    <property type="project" value="InterPro"/>
</dbReference>
<organism evidence="1 2">
    <name type="scientific">Parasitella parasitica</name>
    <dbReference type="NCBI Taxonomy" id="35722"/>
    <lineage>
        <taxon>Eukaryota</taxon>
        <taxon>Fungi</taxon>
        <taxon>Fungi incertae sedis</taxon>
        <taxon>Mucoromycota</taxon>
        <taxon>Mucoromycotina</taxon>
        <taxon>Mucoromycetes</taxon>
        <taxon>Mucorales</taxon>
        <taxon>Mucorineae</taxon>
        <taxon>Mucoraceae</taxon>
        <taxon>Parasitella</taxon>
    </lineage>
</organism>
<dbReference type="InterPro" id="IPR013218">
    <property type="entry name" value="Dsn1/Mis13"/>
</dbReference>
<dbReference type="GO" id="GO:0051301">
    <property type="term" value="P:cell division"/>
    <property type="evidence" value="ECO:0007669"/>
    <property type="project" value="InterPro"/>
</dbReference>
<dbReference type="PANTHER" id="PTHR14778">
    <property type="entry name" value="KINETOCHORE-ASSOCIATED PROTEIN DSN1 HOMOLOG"/>
    <property type="match status" value="1"/>
</dbReference>
<keyword evidence="2" id="KW-1185">Reference proteome</keyword>
<evidence type="ECO:0000313" key="1">
    <source>
        <dbReference type="EMBL" id="CEP10000.1"/>
    </source>
</evidence>
<reference evidence="1 2" key="1">
    <citation type="submission" date="2014-09" db="EMBL/GenBank/DDBJ databases">
        <authorList>
            <person name="Ellenberger Sabrina"/>
        </authorList>
    </citation>
    <scope>NUCLEOTIDE SEQUENCE [LARGE SCALE GENOMIC DNA]</scope>
    <source>
        <strain evidence="1 2">CBS 412.66</strain>
    </source>
</reference>
<dbReference type="Pfam" id="PF08202">
    <property type="entry name" value="MIS13"/>
    <property type="match status" value="1"/>
</dbReference>
<evidence type="ECO:0000313" key="2">
    <source>
        <dbReference type="Proteomes" id="UP000054107"/>
    </source>
</evidence>
<dbReference type="AlphaFoldDB" id="A0A0B7N3B7"/>
<dbReference type="GO" id="GO:0007059">
    <property type="term" value="P:chromosome segregation"/>
    <property type="evidence" value="ECO:0007669"/>
    <property type="project" value="InterPro"/>
</dbReference>
<dbReference type="PANTHER" id="PTHR14778:SF2">
    <property type="entry name" value="KINETOCHORE-ASSOCIATED PROTEIN DSN1 HOMOLOG"/>
    <property type="match status" value="1"/>
</dbReference>
<proteinExistence type="predicted"/>
<gene>
    <name evidence="1" type="primary">PARPA_03617.1 scaffold 9253</name>
</gene>
<dbReference type="Proteomes" id="UP000054107">
    <property type="component" value="Unassembled WGS sequence"/>
</dbReference>